<dbReference type="RefSeq" id="WP_008811914.1">
    <property type="nucleotide sequence ID" value="NZ_CAKVUT010000067.1"/>
</dbReference>
<feature type="binding site" evidence="12">
    <location>
        <position position="289"/>
    </location>
    <ligand>
        <name>[4Fe-4S] cluster</name>
        <dbReference type="ChEBI" id="CHEBI:49883"/>
        <label>2</label>
        <note>4Fe-4S-substrate</note>
    </ligand>
</feature>
<evidence type="ECO:0000256" key="9">
    <source>
        <dbReference type="ARBA" id="ARBA00023150"/>
    </source>
</evidence>
<feature type="binding site" evidence="12">
    <location>
        <position position="306"/>
    </location>
    <ligand>
        <name>[4Fe-4S] cluster</name>
        <dbReference type="ChEBI" id="CHEBI:49883"/>
        <label>2</label>
        <note>4Fe-4S-substrate</note>
    </ligand>
</feature>
<feature type="binding site" evidence="12">
    <location>
        <position position="53"/>
    </location>
    <ligand>
        <name>S-adenosyl-L-methionine</name>
        <dbReference type="ChEBI" id="CHEBI:59789"/>
    </ligand>
</feature>
<dbReference type="InterPro" id="IPR010505">
    <property type="entry name" value="MoaA_twitch"/>
</dbReference>
<dbReference type="InterPro" id="IPR000385">
    <property type="entry name" value="MoaA_NifB_PqqE_Fe-S-bd_CS"/>
</dbReference>
<evidence type="ECO:0000256" key="2">
    <source>
        <dbReference type="ARBA" id="ARBA00022485"/>
    </source>
</evidence>
<evidence type="ECO:0000313" key="15">
    <source>
        <dbReference type="Proteomes" id="UP000462362"/>
    </source>
</evidence>
<feature type="binding site" evidence="12">
    <location>
        <position position="94"/>
    </location>
    <ligand>
        <name>GTP</name>
        <dbReference type="ChEBI" id="CHEBI:37565"/>
    </ligand>
</feature>
<dbReference type="PANTHER" id="PTHR22960">
    <property type="entry name" value="MOLYBDOPTERIN COFACTOR SYNTHESIS PROTEIN A"/>
    <property type="match status" value="1"/>
</dbReference>
<keyword evidence="2 12" id="KW-0004">4Fe-4S</keyword>
<keyword evidence="8 12" id="KW-0342">GTP-binding</keyword>
<evidence type="ECO:0000256" key="5">
    <source>
        <dbReference type="ARBA" id="ARBA00022741"/>
    </source>
</evidence>
<dbReference type="HAMAP" id="MF_01225_B">
    <property type="entry name" value="MoaA_B"/>
    <property type="match status" value="1"/>
</dbReference>
<dbReference type="GO" id="GO:0005525">
    <property type="term" value="F:GTP binding"/>
    <property type="evidence" value="ECO:0007669"/>
    <property type="project" value="UniProtKB-UniRule"/>
</dbReference>
<dbReference type="UniPathway" id="UPA00344"/>
<dbReference type="AlphaFoldDB" id="A0A6I3S730"/>
<keyword evidence="3 12" id="KW-0949">S-adenosyl-L-methionine</keyword>
<dbReference type="GO" id="GO:0006777">
    <property type="term" value="P:Mo-molybdopterin cofactor biosynthetic process"/>
    <property type="evidence" value="ECO:0007669"/>
    <property type="project" value="UniProtKB-UniRule"/>
</dbReference>
<feature type="binding site" evidence="12">
    <location>
        <position position="129"/>
    </location>
    <ligand>
        <name>GTP</name>
        <dbReference type="ChEBI" id="CHEBI:37565"/>
    </ligand>
</feature>
<dbReference type="GO" id="GO:1904047">
    <property type="term" value="F:S-adenosyl-L-methionine binding"/>
    <property type="evidence" value="ECO:0007669"/>
    <property type="project" value="UniProtKB-UniRule"/>
</dbReference>
<dbReference type="CDD" id="cd01335">
    <property type="entry name" value="Radical_SAM"/>
    <property type="match status" value="1"/>
</dbReference>
<dbReference type="InterPro" id="IPR007197">
    <property type="entry name" value="rSAM"/>
</dbReference>
<evidence type="ECO:0000313" key="14">
    <source>
        <dbReference type="EMBL" id="MTU43015.1"/>
    </source>
</evidence>
<comment type="similarity">
    <text evidence="12">Belongs to the radical SAM superfamily. MoaA family.</text>
</comment>
<reference evidence="14 15" key="1">
    <citation type="journal article" date="2019" name="Nat. Med.">
        <title>A library of human gut bacterial isolates paired with longitudinal multiomics data enables mechanistic microbiome research.</title>
        <authorList>
            <person name="Poyet M."/>
            <person name="Groussin M."/>
            <person name="Gibbons S.M."/>
            <person name="Avila-Pacheco J."/>
            <person name="Jiang X."/>
            <person name="Kearney S.M."/>
            <person name="Perrotta A.R."/>
            <person name="Berdy B."/>
            <person name="Zhao S."/>
            <person name="Lieberman T.D."/>
            <person name="Swanson P.K."/>
            <person name="Smith M."/>
            <person name="Roesemann S."/>
            <person name="Alexander J.E."/>
            <person name="Rich S.A."/>
            <person name="Livny J."/>
            <person name="Vlamakis H."/>
            <person name="Clish C."/>
            <person name="Bullock K."/>
            <person name="Deik A."/>
            <person name="Scott J."/>
            <person name="Pierce K.A."/>
            <person name="Xavier R.J."/>
            <person name="Alm E.J."/>
        </authorList>
    </citation>
    <scope>NUCLEOTIDE SEQUENCE [LARGE SCALE GENOMIC DNA]</scope>
    <source>
        <strain evidence="14 15">BIOML-A2</strain>
    </source>
</reference>
<keyword evidence="6 12" id="KW-0408">Iron</keyword>
<feature type="domain" description="Radical SAM core" evidence="13">
    <location>
        <begin position="31"/>
        <end position="255"/>
    </location>
</feature>
<keyword evidence="7 12" id="KW-0411">Iron-sulfur</keyword>
<feature type="binding site" evidence="12">
    <location>
        <begin position="294"/>
        <end position="296"/>
    </location>
    <ligand>
        <name>GTP</name>
        <dbReference type="ChEBI" id="CHEBI:37565"/>
    </ligand>
</feature>
<dbReference type="InterPro" id="IPR006638">
    <property type="entry name" value="Elp3/MiaA/NifB-like_rSAM"/>
</dbReference>
<dbReference type="EC" id="4.1.99.22" evidence="1 12"/>
<feature type="binding site" evidence="12">
    <location>
        <position position="51"/>
    </location>
    <ligand>
        <name>[4Fe-4S] cluster</name>
        <dbReference type="ChEBI" id="CHEBI:49883"/>
        <label>1</label>
        <note>4Fe-4S-S-AdoMet</note>
    </ligand>
</feature>
<dbReference type="PROSITE" id="PS01305">
    <property type="entry name" value="MOAA_NIFB_PQQE"/>
    <property type="match status" value="1"/>
</dbReference>
<evidence type="ECO:0000256" key="4">
    <source>
        <dbReference type="ARBA" id="ARBA00022723"/>
    </source>
</evidence>
<dbReference type="SFLD" id="SFLDG01383">
    <property type="entry name" value="cyclic_pyranopterin_phosphate"/>
    <property type="match status" value="1"/>
</dbReference>
<dbReference type="InterPro" id="IPR050105">
    <property type="entry name" value="MoCo_biosynth_MoaA/MoaC"/>
</dbReference>
<protein>
    <recommendedName>
        <fullName evidence="1 12">GTP 3',8-cyclase</fullName>
        <ecNumber evidence="1 12">4.1.99.22</ecNumber>
    </recommendedName>
    <alternativeName>
        <fullName evidence="12">Molybdenum cofactor biosynthesis protein A</fullName>
    </alternativeName>
</protein>
<dbReference type="SFLD" id="SFLDS00029">
    <property type="entry name" value="Radical_SAM"/>
    <property type="match status" value="1"/>
</dbReference>
<dbReference type="GO" id="GO:0046872">
    <property type="term" value="F:metal ion binding"/>
    <property type="evidence" value="ECO:0007669"/>
    <property type="project" value="UniProtKB-KW"/>
</dbReference>
<dbReference type="NCBIfam" id="TIGR02666">
    <property type="entry name" value="moaA"/>
    <property type="match status" value="1"/>
</dbReference>
<feature type="binding site" evidence="12">
    <location>
        <position position="98"/>
    </location>
    <ligand>
        <name>S-adenosyl-L-methionine</name>
        <dbReference type="ChEBI" id="CHEBI:59789"/>
    </ligand>
</feature>
<gene>
    <name evidence="12 14" type="primary">moaA</name>
    <name evidence="14" type="ORF">GMD42_05150</name>
</gene>
<feature type="binding site" evidence="12">
    <location>
        <position position="40"/>
    </location>
    <ligand>
        <name>GTP</name>
        <dbReference type="ChEBI" id="CHEBI:37565"/>
    </ligand>
</feature>
<dbReference type="Pfam" id="PF06463">
    <property type="entry name" value="Mob_synth_C"/>
    <property type="match status" value="1"/>
</dbReference>
<feature type="binding site" evidence="12">
    <location>
        <position position="292"/>
    </location>
    <ligand>
        <name>[4Fe-4S] cluster</name>
        <dbReference type="ChEBI" id="CHEBI:49883"/>
        <label>2</label>
        <note>4Fe-4S-substrate</note>
    </ligand>
</feature>
<dbReference type="GO" id="GO:0061798">
    <property type="term" value="F:GTP 3',8'-cyclase activity"/>
    <property type="evidence" value="ECO:0007669"/>
    <property type="project" value="UniProtKB-UniRule"/>
</dbReference>
<keyword evidence="5 12" id="KW-0547">Nucleotide-binding</keyword>
<dbReference type="GO" id="GO:0061799">
    <property type="term" value="F:cyclic pyranopterin monophosphate synthase activity"/>
    <property type="evidence" value="ECO:0007669"/>
    <property type="project" value="TreeGrafter"/>
</dbReference>
<feature type="binding site" evidence="12">
    <location>
        <position position="47"/>
    </location>
    <ligand>
        <name>[4Fe-4S] cluster</name>
        <dbReference type="ChEBI" id="CHEBI:49883"/>
        <label>1</label>
        <note>4Fe-4S-S-AdoMet</note>
    </ligand>
</feature>
<dbReference type="Pfam" id="PF04055">
    <property type="entry name" value="Radical_SAM"/>
    <property type="match status" value="1"/>
</dbReference>
<dbReference type="CDD" id="cd21117">
    <property type="entry name" value="Twitch_MoaA"/>
    <property type="match status" value="1"/>
</dbReference>
<comment type="caution">
    <text evidence="14">The sequence shown here is derived from an EMBL/GenBank/DDBJ whole genome shotgun (WGS) entry which is preliminary data.</text>
</comment>
<comment type="function">
    <text evidence="12">Catalyzes the cyclization of GTP to (8S)-3',8-cyclo-7,8-dihydroguanosine 5'-triphosphate.</text>
</comment>
<comment type="cofactor">
    <cofactor evidence="12">
        <name>[4Fe-4S] cluster</name>
        <dbReference type="ChEBI" id="CHEBI:49883"/>
    </cofactor>
    <text evidence="12">Binds 2 [4Fe-4S] clusters. Binds 1 [4Fe-4S] cluster coordinated with 3 cysteines and an exchangeable S-adenosyl-L-methionine and 1 [4Fe-4S] cluster coordinated with 3 cysteines and the GTP-derived substrate.</text>
</comment>
<evidence type="ECO:0000256" key="3">
    <source>
        <dbReference type="ARBA" id="ARBA00022691"/>
    </source>
</evidence>
<dbReference type="InterPro" id="IPR040064">
    <property type="entry name" value="MoaA-like"/>
</dbReference>
<dbReference type="InterPro" id="IPR013483">
    <property type="entry name" value="MoaA"/>
</dbReference>
<keyword evidence="9 12" id="KW-0501">Molybdenum cofactor biosynthesis</keyword>
<dbReference type="SFLD" id="SFLDG01067">
    <property type="entry name" value="SPASM/twitch_domain_containing"/>
    <property type="match status" value="1"/>
</dbReference>
<dbReference type="InterPro" id="IPR058240">
    <property type="entry name" value="rSAM_sf"/>
</dbReference>
<organism evidence="14 15">
    <name type="scientific">Parasutterella excrementihominis</name>
    <dbReference type="NCBI Taxonomy" id="487175"/>
    <lineage>
        <taxon>Bacteria</taxon>
        <taxon>Pseudomonadati</taxon>
        <taxon>Pseudomonadota</taxon>
        <taxon>Betaproteobacteria</taxon>
        <taxon>Burkholderiales</taxon>
        <taxon>Sutterellaceae</taxon>
        <taxon>Parasutterella</taxon>
    </lineage>
</organism>
<comment type="subunit">
    <text evidence="12">Monomer and homodimer.</text>
</comment>
<evidence type="ECO:0000256" key="10">
    <source>
        <dbReference type="ARBA" id="ARBA00023239"/>
    </source>
</evidence>
<name>A0A6I3S730_9BURK</name>
<dbReference type="GO" id="GO:0051539">
    <property type="term" value="F:4 iron, 4 sulfur cluster binding"/>
    <property type="evidence" value="ECO:0007669"/>
    <property type="project" value="UniProtKB-UniRule"/>
</dbReference>
<dbReference type="SFLD" id="SFLDG01386">
    <property type="entry name" value="main_SPASM_domain-containing"/>
    <property type="match status" value="1"/>
</dbReference>
<evidence type="ECO:0000256" key="8">
    <source>
        <dbReference type="ARBA" id="ARBA00023134"/>
    </source>
</evidence>
<accession>A0A6I3S730</accession>
<evidence type="ECO:0000256" key="12">
    <source>
        <dbReference type="HAMAP-Rule" id="MF_01225"/>
    </source>
</evidence>
<evidence type="ECO:0000256" key="1">
    <source>
        <dbReference type="ARBA" id="ARBA00012167"/>
    </source>
</evidence>
<keyword evidence="4 12" id="KW-0479">Metal-binding</keyword>
<evidence type="ECO:0000256" key="7">
    <source>
        <dbReference type="ARBA" id="ARBA00023014"/>
    </source>
</evidence>
<dbReference type="SMART" id="SM00729">
    <property type="entry name" value="Elp3"/>
    <property type="match status" value="1"/>
</dbReference>
<dbReference type="PANTHER" id="PTHR22960:SF0">
    <property type="entry name" value="MOLYBDENUM COFACTOR BIOSYNTHESIS PROTEIN 1"/>
    <property type="match status" value="1"/>
</dbReference>
<evidence type="ECO:0000256" key="6">
    <source>
        <dbReference type="ARBA" id="ARBA00023004"/>
    </source>
</evidence>
<sequence>MSSRVIPIKAATKTVPLVGEIRRDETHWIDSRGRPLRDVRISITDRCNFRCRYCMPKEKFEKDHCFLSHTEVLSFEEIIRLAKIFAANGIEKIRLTGGEPLLRKGIEFLIEELSKLKTWNGKPLDVAVTTNGAALSAKAKSLAAAGLKRLTVSLDAMDPQIYKDLNDVNFPIEKTLAGIQAAKDAGIPSIKINVVVKRGVNEKELIKIAEHFKGSGIIVRYIEFMDVGTSNGWRLDDVIPSHKIVEEINRVYPIEPLNPNYTGEVATRWAYKDGSGELGFISSVSEPFCKECSRIRLSVDGKLYKCLFATEGFDIRQMLRGGASDEEIEDAIGRIWTTRDEHYSEIRTEETVKARAGKRIEMSYIGG</sequence>
<dbReference type="InterPro" id="IPR013785">
    <property type="entry name" value="Aldolase_TIM"/>
</dbReference>
<keyword evidence="10 12" id="KW-0456">Lyase</keyword>
<dbReference type="Proteomes" id="UP000462362">
    <property type="component" value="Unassembled WGS sequence"/>
</dbReference>
<feature type="binding site" evidence="12">
    <location>
        <position position="54"/>
    </location>
    <ligand>
        <name>[4Fe-4S] cluster</name>
        <dbReference type="ChEBI" id="CHEBI:49883"/>
        <label>1</label>
        <note>4Fe-4S-S-AdoMet</note>
    </ligand>
</feature>
<dbReference type="PROSITE" id="PS51918">
    <property type="entry name" value="RADICAL_SAM"/>
    <property type="match status" value="1"/>
</dbReference>
<dbReference type="EMBL" id="WNCL01000011">
    <property type="protein sequence ID" value="MTU43015.1"/>
    <property type="molecule type" value="Genomic_DNA"/>
</dbReference>
<comment type="catalytic activity">
    <reaction evidence="11 12">
        <text>GTP + AH2 + S-adenosyl-L-methionine = (8S)-3',8-cyclo-7,8-dihydroguanosine 5'-triphosphate + 5'-deoxyadenosine + L-methionine + A + H(+)</text>
        <dbReference type="Rhea" id="RHEA:49576"/>
        <dbReference type="ChEBI" id="CHEBI:13193"/>
        <dbReference type="ChEBI" id="CHEBI:15378"/>
        <dbReference type="ChEBI" id="CHEBI:17319"/>
        <dbReference type="ChEBI" id="CHEBI:17499"/>
        <dbReference type="ChEBI" id="CHEBI:37565"/>
        <dbReference type="ChEBI" id="CHEBI:57844"/>
        <dbReference type="ChEBI" id="CHEBI:59789"/>
        <dbReference type="ChEBI" id="CHEBI:131766"/>
        <dbReference type="EC" id="4.1.99.22"/>
    </reaction>
</comment>
<proteinExistence type="inferred from homology"/>
<comment type="pathway">
    <text evidence="12">Cofactor biosynthesis; molybdopterin biosynthesis.</text>
</comment>
<dbReference type="Gene3D" id="3.20.20.70">
    <property type="entry name" value="Aldolase class I"/>
    <property type="match status" value="1"/>
</dbReference>
<evidence type="ECO:0000256" key="11">
    <source>
        <dbReference type="ARBA" id="ARBA00048697"/>
    </source>
</evidence>
<feature type="binding site" evidence="12">
    <location>
        <position position="153"/>
    </location>
    <ligand>
        <name>S-adenosyl-L-methionine</name>
        <dbReference type="ChEBI" id="CHEBI:59789"/>
    </ligand>
</feature>
<evidence type="ECO:0000259" key="13">
    <source>
        <dbReference type="PROSITE" id="PS51918"/>
    </source>
</evidence>
<dbReference type="SUPFAM" id="SSF102114">
    <property type="entry name" value="Radical SAM enzymes"/>
    <property type="match status" value="1"/>
</dbReference>
<feature type="binding site" evidence="12">
    <location>
        <position position="225"/>
    </location>
    <ligand>
        <name>S-adenosyl-L-methionine</name>
        <dbReference type="ChEBI" id="CHEBI:59789"/>
    </ligand>
</feature>
<feature type="binding site" evidence="12">
    <location>
        <position position="191"/>
    </location>
    <ligand>
        <name>GTP</name>
        <dbReference type="ChEBI" id="CHEBI:37565"/>
    </ligand>
</feature>